<dbReference type="AlphaFoldDB" id="A0A2V1DMB4"/>
<organism evidence="1 2">
    <name type="scientific">Periconia macrospinosa</name>
    <dbReference type="NCBI Taxonomy" id="97972"/>
    <lineage>
        <taxon>Eukaryota</taxon>
        <taxon>Fungi</taxon>
        <taxon>Dikarya</taxon>
        <taxon>Ascomycota</taxon>
        <taxon>Pezizomycotina</taxon>
        <taxon>Dothideomycetes</taxon>
        <taxon>Pleosporomycetidae</taxon>
        <taxon>Pleosporales</taxon>
        <taxon>Massarineae</taxon>
        <taxon>Periconiaceae</taxon>
        <taxon>Periconia</taxon>
    </lineage>
</organism>
<reference evidence="1 2" key="1">
    <citation type="journal article" date="2018" name="Sci. Rep.">
        <title>Comparative genomics provides insights into the lifestyle and reveals functional heterogeneity of dark septate endophytic fungi.</title>
        <authorList>
            <person name="Knapp D.G."/>
            <person name="Nemeth J.B."/>
            <person name="Barry K."/>
            <person name="Hainaut M."/>
            <person name="Henrissat B."/>
            <person name="Johnson J."/>
            <person name="Kuo A."/>
            <person name="Lim J.H.P."/>
            <person name="Lipzen A."/>
            <person name="Nolan M."/>
            <person name="Ohm R.A."/>
            <person name="Tamas L."/>
            <person name="Grigoriev I.V."/>
            <person name="Spatafora J.W."/>
            <person name="Nagy L.G."/>
            <person name="Kovacs G.M."/>
        </authorList>
    </citation>
    <scope>NUCLEOTIDE SEQUENCE [LARGE SCALE GENOMIC DNA]</scope>
    <source>
        <strain evidence="1 2">DSE2036</strain>
    </source>
</reference>
<gene>
    <name evidence="1" type="ORF">DM02DRAFT_729266</name>
</gene>
<evidence type="ECO:0000313" key="1">
    <source>
        <dbReference type="EMBL" id="PVH99326.1"/>
    </source>
</evidence>
<keyword evidence="2" id="KW-1185">Reference proteome</keyword>
<protein>
    <submittedName>
        <fullName evidence="1">Uncharacterized protein</fullName>
    </submittedName>
</protein>
<proteinExistence type="predicted"/>
<dbReference type="OrthoDB" id="5096216at2759"/>
<evidence type="ECO:0000313" key="2">
    <source>
        <dbReference type="Proteomes" id="UP000244855"/>
    </source>
</evidence>
<sequence>MEVEKYKDLITTSPLLLLYLPVDQHITHPNTHLNYIITNMQPITYLAAILGLATATIASPVEGSSAIQARTLVDATLTCGTGITTPNNGAKLYTLLCIQSFGCQHSIAPQQVDNEYVGSCLNCPKGNSESKIGDCVYIEN</sequence>
<dbReference type="EMBL" id="KZ805394">
    <property type="protein sequence ID" value="PVH99326.1"/>
    <property type="molecule type" value="Genomic_DNA"/>
</dbReference>
<accession>A0A2V1DMB4</accession>
<dbReference type="Proteomes" id="UP000244855">
    <property type="component" value="Unassembled WGS sequence"/>
</dbReference>
<name>A0A2V1DMB4_9PLEO</name>